<protein>
    <submittedName>
        <fullName evidence="1">Uncharacterized protein</fullName>
    </submittedName>
</protein>
<dbReference type="Proteomes" id="UP001054945">
    <property type="component" value="Unassembled WGS sequence"/>
</dbReference>
<accession>A0AAV4VAG9</accession>
<sequence length="76" mass="8969">MGDIDAARSLVDHALFEQARQAIVPRTAVRFYFYETTHGEFILNSHFHPDFGQRIHFPPEKEKKTFRLFFSENRVG</sequence>
<keyword evidence="2" id="KW-1185">Reference proteome</keyword>
<gene>
    <name evidence="1" type="ORF">CEXT_175451</name>
</gene>
<dbReference type="EMBL" id="BPLR01014180">
    <property type="protein sequence ID" value="GIY66965.1"/>
    <property type="molecule type" value="Genomic_DNA"/>
</dbReference>
<evidence type="ECO:0000313" key="2">
    <source>
        <dbReference type="Proteomes" id="UP001054945"/>
    </source>
</evidence>
<proteinExistence type="predicted"/>
<reference evidence="1 2" key="1">
    <citation type="submission" date="2021-06" db="EMBL/GenBank/DDBJ databases">
        <title>Caerostris extrusa draft genome.</title>
        <authorList>
            <person name="Kono N."/>
            <person name="Arakawa K."/>
        </authorList>
    </citation>
    <scope>NUCLEOTIDE SEQUENCE [LARGE SCALE GENOMIC DNA]</scope>
</reference>
<comment type="caution">
    <text evidence="1">The sequence shown here is derived from an EMBL/GenBank/DDBJ whole genome shotgun (WGS) entry which is preliminary data.</text>
</comment>
<organism evidence="1 2">
    <name type="scientific">Caerostris extrusa</name>
    <name type="common">Bark spider</name>
    <name type="synonym">Caerostris bankana</name>
    <dbReference type="NCBI Taxonomy" id="172846"/>
    <lineage>
        <taxon>Eukaryota</taxon>
        <taxon>Metazoa</taxon>
        <taxon>Ecdysozoa</taxon>
        <taxon>Arthropoda</taxon>
        <taxon>Chelicerata</taxon>
        <taxon>Arachnida</taxon>
        <taxon>Araneae</taxon>
        <taxon>Araneomorphae</taxon>
        <taxon>Entelegynae</taxon>
        <taxon>Araneoidea</taxon>
        <taxon>Araneidae</taxon>
        <taxon>Caerostris</taxon>
    </lineage>
</organism>
<dbReference type="AlphaFoldDB" id="A0AAV4VAG9"/>
<name>A0AAV4VAG9_CAEEX</name>
<evidence type="ECO:0000313" key="1">
    <source>
        <dbReference type="EMBL" id="GIY66965.1"/>
    </source>
</evidence>